<keyword evidence="1" id="KW-0808">Transferase</keyword>
<accession>A0A9D4U3S6</accession>
<evidence type="ECO:0000256" key="4">
    <source>
        <dbReference type="ARBA" id="ARBA00022840"/>
    </source>
</evidence>
<comment type="caution">
    <text evidence="5">The sequence shown here is derived from an EMBL/GenBank/DDBJ whole genome shotgun (WGS) entry which is preliminary data.</text>
</comment>
<protein>
    <submittedName>
        <fullName evidence="5">Uncharacterized protein</fullName>
    </submittedName>
</protein>
<dbReference type="PANTHER" id="PTHR47973">
    <property type="entry name" value="CYSTEINE-RICH RECEPTOR-LIKE PROTEIN KINASE 3"/>
    <property type="match status" value="1"/>
</dbReference>
<evidence type="ECO:0000313" key="5">
    <source>
        <dbReference type="EMBL" id="KAI5060872.1"/>
    </source>
</evidence>
<dbReference type="GO" id="GO:0005524">
    <property type="term" value="F:ATP binding"/>
    <property type="evidence" value="ECO:0007669"/>
    <property type="project" value="UniProtKB-KW"/>
</dbReference>
<gene>
    <name evidence="5" type="ORF">GOP47_0023377</name>
</gene>
<dbReference type="AlphaFoldDB" id="A0A9D4U3S6"/>
<keyword evidence="3" id="KW-0418">Kinase</keyword>
<reference evidence="5" key="1">
    <citation type="submission" date="2021-01" db="EMBL/GenBank/DDBJ databases">
        <title>Adiantum capillus-veneris genome.</title>
        <authorList>
            <person name="Fang Y."/>
            <person name="Liao Q."/>
        </authorList>
    </citation>
    <scope>NUCLEOTIDE SEQUENCE</scope>
    <source>
        <strain evidence="5">H3</strain>
        <tissue evidence="5">Leaf</tissue>
    </source>
</reference>
<evidence type="ECO:0000256" key="1">
    <source>
        <dbReference type="ARBA" id="ARBA00022679"/>
    </source>
</evidence>
<sequence>MCVQVWEKYSHERTLDLVDEKLGNVFFPEQVVRLVHIALLCTQENPKQRPAMSMVTLWLSGMSDILEMPVKPTFLDYNDSGSAEGESNHEFTSTASISSHSIHVSRVQLAHLSGGVQSNESVTPR</sequence>
<keyword evidence="2" id="KW-0547">Nucleotide-binding</keyword>
<keyword evidence="4" id="KW-0067">ATP-binding</keyword>
<dbReference type="SUPFAM" id="SSF56112">
    <property type="entry name" value="Protein kinase-like (PK-like)"/>
    <property type="match status" value="1"/>
</dbReference>
<evidence type="ECO:0000256" key="2">
    <source>
        <dbReference type="ARBA" id="ARBA00022741"/>
    </source>
</evidence>
<dbReference type="InterPro" id="IPR011009">
    <property type="entry name" value="Kinase-like_dom_sf"/>
</dbReference>
<organism evidence="5 6">
    <name type="scientific">Adiantum capillus-veneris</name>
    <name type="common">Maidenhair fern</name>
    <dbReference type="NCBI Taxonomy" id="13818"/>
    <lineage>
        <taxon>Eukaryota</taxon>
        <taxon>Viridiplantae</taxon>
        <taxon>Streptophyta</taxon>
        <taxon>Embryophyta</taxon>
        <taxon>Tracheophyta</taxon>
        <taxon>Polypodiopsida</taxon>
        <taxon>Polypodiidae</taxon>
        <taxon>Polypodiales</taxon>
        <taxon>Pteridineae</taxon>
        <taxon>Pteridaceae</taxon>
        <taxon>Vittarioideae</taxon>
        <taxon>Adiantum</taxon>
    </lineage>
</organism>
<proteinExistence type="predicted"/>
<dbReference type="OrthoDB" id="663146at2759"/>
<dbReference type="Gene3D" id="1.10.510.10">
    <property type="entry name" value="Transferase(Phosphotransferase) domain 1"/>
    <property type="match status" value="1"/>
</dbReference>
<evidence type="ECO:0000313" key="6">
    <source>
        <dbReference type="Proteomes" id="UP000886520"/>
    </source>
</evidence>
<dbReference type="GO" id="GO:0016301">
    <property type="term" value="F:kinase activity"/>
    <property type="evidence" value="ECO:0007669"/>
    <property type="project" value="UniProtKB-KW"/>
</dbReference>
<dbReference type="Proteomes" id="UP000886520">
    <property type="component" value="Chromosome 23"/>
</dbReference>
<dbReference type="InterPro" id="IPR052059">
    <property type="entry name" value="CR_Ser/Thr_kinase"/>
</dbReference>
<dbReference type="EMBL" id="JABFUD020000023">
    <property type="protein sequence ID" value="KAI5060872.1"/>
    <property type="molecule type" value="Genomic_DNA"/>
</dbReference>
<keyword evidence="6" id="KW-1185">Reference proteome</keyword>
<evidence type="ECO:0000256" key="3">
    <source>
        <dbReference type="ARBA" id="ARBA00022777"/>
    </source>
</evidence>
<name>A0A9D4U3S6_ADICA</name>